<evidence type="ECO:0000256" key="1">
    <source>
        <dbReference type="SAM" id="MobiDB-lite"/>
    </source>
</evidence>
<feature type="transmembrane region" description="Helical" evidence="2">
    <location>
        <begin position="176"/>
        <end position="203"/>
    </location>
</feature>
<gene>
    <name evidence="3" type="ORF">C1SCF055_LOCUS38220</name>
</gene>
<accession>A0A9P1DPA1</accession>
<dbReference type="OrthoDB" id="415471at2759"/>
<feature type="transmembrane region" description="Helical" evidence="2">
    <location>
        <begin position="68"/>
        <end position="91"/>
    </location>
</feature>
<dbReference type="EMBL" id="CAMXCT010005779">
    <property type="protein sequence ID" value="CAI4013230.1"/>
    <property type="molecule type" value="Genomic_DNA"/>
</dbReference>
<feature type="transmembrane region" description="Helical" evidence="2">
    <location>
        <begin position="103"/>
        <end position="124"/>
    </location>
</feature>
<evidence type="ECO:0000313" key="3">
    <source>
        <dbReference type="EMBL" id="CAI4013230.1"/>
    </source>
</evidence>
<feature type="transmembrane region" description="Helical" evidence="2">
    <location>
        <begin position="215"/>
        <end position="239"/>
    </location>
</feature>
<organism evidence="3">
    <name type="scientific">Cladocopium goreaui</name>
    <dbReference type="NCBI Taxonomy" id="2562237"/>
    <lineage>
        <taxon>Eukaryota</taxon>
        <taxon>Sar</taxon>
        <taxon>Alveolata</taxon>
        <taxon>Dinophyceae</taxon>
        <taxon>Suessiales</taxon>
        <taxon>Symbiodiniaceae</taxon>
        <taxon>Cladocopium</taxon>
    </lineage>
</organism>
<dbReference type="Proteomes" id="UP001152797">
    <property type="component" value="Unassembled WGS sequence"/>
</dbReference>
<evidence type="ECO:0000313" key="5">
    <source>
        <dbReference type="Proteomes" id="UP001152797"/>
    </source>
</evidence>
<keyword evidence="2" id="KW-0812">Transmembrane</keyword>
<evidence type="ECO:0000256" key="2">
    <source>
        <dbReference type="SAM" id="Phobius"/>
    </source>
</evidence>
<feature type="transmembrane region" description="Helical" evidence="2">
    <location>
        <begin position="245"/>
        <end position="268"/>
    </location>
</feature>
<feature type="transmembrane region" description="Helical" evidence="2">
    <location>
        <begin position="136"/>
        <end position="156"/>
    </location>
</feature>
<evidence type="ECO:0000313" key="4">
    <source>
        <dbReference type="EMBL" id="CAL1166605.1"/>
    </source>
</evidence>
<sequence length="765" mass="85764">MATEDADGMKAVYLTNIDLEASHYSNSSTENADSDTEVTADSGSSSESEGHALHPSEPVRWSWVRRRAMIRASLAAVLALFAVLWPVLTFLVNGPCEAKEYSVTAYVVMAYTTIMSLICLRLVINSEMTWWLSSPFLVLLRWHILLDAINVWLFHITLHPLCTFRGFLADVHFFGWLSLVTQMFFWMNKFMGFSIITTHLVMLERAFDRSLETKFLRTLYIPFALGLVTASVFLLVVHIGNGLDWLLFGVVVIELCVVMSTLFVAVLMTRGFLMALRSAHMEMSFGGSRARGASAAVQQLVNKAVRFSKRMVWETPLNLTLVALAFFCHVMWIVSDQRTEENVLGGFDDPPEVIFAVVCMTSLTNCARFGSLLSLVEVSEESTTAQLRRTMTTLVRTGSAASKQSSMSFMESWQTGHKEWDEKTLDLANRAISLRALLEFYGTLGGERMPHFDPAKHTTQDVVRQAIIPLSCGSSHGDCAAAMVLMGSACLPDRMVTHSWSNLFSCLVAAVVADALDQPSYEKVLRDQRLAQSELPALRAELYWKKKLDTKYWICCFAVNQHAGICSSTPRMDPVTQTIPKPCTCSHPKYWSDTAPLRNGQSVRCEMNKFDDMMSCLSAKNHRFGQLIAVDTDFNLFTRAWCVAEIHRAQLMGMPQRMSIYSEANLKEHEGWLQHLKVETMSASNPSDTELILSKIDDKQQFNEELRSLIFDENGLIQACHAGFDKVAMLGAIAQRGATRVVRHRSQPQPTPRDERSEPSRNGGS</sequence>
<feature type="region of interest" description="Disordered" evidence="1">
    <location>
        <begin position="24"/>
        <end position="53"/>
    </location>
</feature>
<dbReference type="EMBL" id="CAMXCT020005779">
    <property type="protein sequence ID" value="CAL1166605.1"/>
    <property type="molecule type" value="Genomic_DNA"/>
</dbReference>
<feature type="region of interest" description="Disordered" evidence="1">
    <location>
        <begin position="738"/>
        <end position="765"/>
    </location>
</feature>
<comment type="caution">
    <text evidence="3">The sequence shown here is derived from an EMBL/GenBank/DDBJ whole genome shotgun (WGS) entry which is preliminary data.</text>
</comment>
<feature type="transmembrane region" description="Helical" evidence="2">
    <location>
        <begin position="316"/>
        <end position="334"/>
    </location>
</feature>
<name>A0A9P1DPA1_9DINO</name>
<dbReference type="AlphaFoldDB" id="A0A9P1DPA1"/>
<reference evidence="4" key="2">
    <citation type="submission" date="2024-04" db="EMBL/GenBank/DDBJ databases">
        <authorList>
            <person name="Chen Y."/>
            <person name="Shah S."/>
            <person name="Dougan E. K."/>
            <person name="Thang M."/>
            <person name="Chan C."/>
        </authorList>
    </citation>
    <scope>NUCLEOTIDE SEQUENCE [LARGE SCALE GENOMIC DNA]</scope>
</reference>
<keyword evidence="2" id="KW-1133">Transmembrane helix</keyword>
<protein>
    <submittedName>
        <fullName evidence="3">Uncharacterized protein</fullName>
    </submittedName>
</protein>
<dbReference type="EMBL" id="CAMXCT030005779">
    <property type="protein sequence ID" value="CAL4800542.1"/>
    <property type="molecule type" value="Genomic_DNA"/>
</dbReference>
<keyword evidence="2" id="KW-0472">Membrane</keyword>
<proteinExistence type="predicted"/>
<reference evidence="3" key="1">
    <citation type="submission" date="2022-10" db="EMBL/GenBank/DDBJ databases">
        <authorList>
            <person name="Chen Y."/>
            <person name="Dougan E. K."/>
            <person name="Chan C."/>
            <person name="Rhodes N."/>
            <person name="Thang M."/>
        </authorList>
    </citation>
    <scope>NUCLEOTIDE SEQUENCE</scope>
</reference>
<keyword evidence="5" id="KW-1185">Reference proteome</keyword>